<dbReference type="EMBL" id="UWPJ01000018">
    <property type="protein sequence ID" value="VCU70427.1"/>
    <property type="molecule type" value="Genomic_DNA"/>
</dbReference>
<accession>A0A3P4B2B3</accession>
<organism evidence="2 3">
    <name type="scientific">Pigmentiphaga humi</name>
    <dbReference type="NCBI Taxonomy" id="2478468"/>
    <lineage>
        <taxon>Bacteria</taxon>
        <taxon>Pseudomonadati</taxon>
        <taxon>Pseudomonadota</taxon>
        <taxon>Betaproteobacteria</taxon>
        <taxon>Burkholderiales</taxon>
        <taxon>Alcaligenaceae</taxon>
        <taxon>Pigmentiphaga</taxon>
    </lineage>
</organism>
<sequence>MSYLPNRLNDRPGSSSRRRAAAGALLGAVALALAGVAHAAYPERPITLILPVPPGSSSDIAARAVAAEASKTLGQTVVVENRAGAHGVIGMQAVRGARPDGYTIGVVNVGTLAVTPELFTRKPYDPVRDFKPITLGWSFPSVLFVPGSSPVKTVAELVAAIKAKPDSYASQGPGSGGHLLGEQFRLQTGVDATHVPYKGSLPALQDVMAARVAFSFDGASLDKAQWVKEGRLRAIAIAARNRSELFPGVPTMREAGFPGVEMDIWFGLVGPAGLSDPIVHVLNAAFVSALKTAQANNQLQGFEVYATSPREFAERIAADVAHFAPIVKQSGVQVEH</sequence>
<dbReference type="PANTHER" id="PTHR42928">
    <property type="entry name" value="TRICARBOXYLATE-BINDING PROTEIN"/>
    <property type="match status" value="1"/>
</dbReference>
<dbReference type="PIRSF" id="PIRSF017082">
    <property type="entry name" value="YflP"/>
    <property type="match status" value="1"/>
</dbReference>
<dbReference type="InterPro" id="IPR005064">
    <property type="entry name" value="BUG"/>
</dbReference>
<dbReference type="OrthoDB" id="8880247at2"/>
<protein>
    <submittedName>
        <fullName evidence="2">Tripartite tricarboxylate transporter family receptor</fullName>
    </submittedName>
</protein>
<dbReference type="InterPro" id="IPR006311">
    <property type="entry name" value="TAT_signal"/>
</dbReference>
<reference evidence="2 3" key="1">
    <citation type="submission" date="2018-10" db="EMBL/GenBank/DDBJ databases">
        <authorList>
            <person name="Criscuolo A."/>
        </authorList>
    </citation>
    <scope>NUCLEOTIDE SEQUENCE [LARGE SCALE GENOMIC DNA]</scope>
    <source>
        <strain evidence="2">DnA1</strain>
    </source>
</reference>
<comment type="similarity">
    <text evidence="1">Belongs to the UPF0065 (bug) family.</text>
</comment>
<dbReference type="Gene3D" id="3.40.190.10">
    <property type="entry name" value="Periplasmic binding protein-like II"/>
    <property type="match status" value="1"/>
</dbReference>
<dbReference type="Proteomes" id="UP000277294">
    <property type="component" value="Unassembled WGS sequence"/>
</dbReference>
<proteinExistence type="inferred from homology"/>
<name>A0A3P4B2B3_9BURK</name>
<dbReference type="PROSITE" id="PS51318">
    <property type="entry name" value="TAT"/>
    <property type="match status" value="1"/>
</dbReference>
<dbReference type="Gene3D" id="3.40.190.150">
    <property type="entry name" value="Bordetella uptake gene, domain 1"/>
    <property type="match status" value="1"/>
</dbReference>
<evidence type="ECO:0000256" key="1">
    <source>
        <dbReference type="ARBA" id="ARBA00006987"/>
    </source>
</evidence>
<dbReference type="RefSeq" id="WP_160142250.1">
    <property type="nucleotide sequence ID" value="NZ_UWPJ01000018.1"/>
</dbReference>
<dbReference type="SUPFAM" id="SSF53850">
    <property type="entry name" value="Periplasmic binding protein-like II"/>
    <property type="match status" value="1"/>
</dbReference>
<evidence type="ECO:0000313" key="2">
    <source>
        <dbReference type="EMBL" id="VCU70427.1"/>
    </source>
</evidence>
<keyword evidence="2" id="KW-0675">Receptor</keyword>
<dbReference type="Pfam" id="PF03401">
    <property type="entry name" value="TctC"/>
    <property type="match status" value="1"/>
</dbReference>
<evidence type="ECO:0000313" key="3">
    <source>
        <dbReference type="Proteomes" id="UP000277294"/>
    </source>
</evidence>
<gene>
    <name evidence="2" type="ORF">PIGHUM_02499</name>
</gene>
<dbReference type="InterPro" id="IPR042100">
    <property type="entry name" value="Bug_dom1"/>
</dbReference>
<dbReference type="AlphaFoldDB" id="A0A3P4B2B3"/>
<dbReference type="PANTHER" id="PTHR42928:SF5">
    <property type="entry name" value="BLR1237 PROTEIN"/>
    <property type="match status" value="1"/>
</dbReference>
<keyword evidence="3" id="KW-1185">Reference proteome</keyword>